<keyword evidence="5" id="KW-1185">Reference proteome</keyword>
<name>A0A914WVH8_9BILA</name>
<evidence type="ECO:0000256" key="3">
    <source>
        <dbReference type="ARBA" id="ARBA00023306"/>
    </source>
</evidence>
<keyword evidence="2" id="KW-0498">Mitosis</keyword>
<evidence type="ECO:0000256" key="4">
    <source>
        <dbReference type="SAM" id="MobiDB-lite"/>
    </source>
</evidence>
<dbReference type="Proteomes" id="UP000887566">
    <property type="component" value="Unplaced"/>
</dbReference>
<dbReference type="AlphaFoldDB" id="A0A914WVH8"/>
<dbReference type="GO" id="GO:0007091">
    <property type="term" value="P:metaphase/anaphase transition of mitotic cell cycle"/>
    <property type="evidence" value="ECO:0007669"/>
    <property type="project" value="TreeGrafter"/>
</dbReference>
<dbReference type="GO" id="GO:0051301">
    <property type="term" value="P:cell division"/>
    <property type="evidence" value="ECO:0007669"/>
    <property type="project" value="UniProtKB-KW"/>
</dbReference>
<protein>
    <submittedName>
        <fullName evidence="6">Anaphase-promoting complex subunit 1 middle domain-containing protein</fullName>
    </submittedName>
</protein>
<keyword evidence="1" id="KW-0132">Cell division</keyword>
<dbReference type="GO" id="GO:0060090">
    <property type="term" value="F:molecular adaptor activity"/>
    <property type="evidence" value="ECO:0007669"/>
    <property type="project" value="TreeGrafter"/>
</dbReference>
<sequence>MTDSAENKLGTKSLSLATTSSLLPSTLSSTTASLVGPSTPLGTPVAAGASSVRTRSMTAAMAYRHSPAGAAYASPAVSRLIAMQKVGQSPRLDLLQETPPVFRHGRSIHSTPIGTPASSINCVGDVSWSAWGPESLFPDMCLEWIWSENSRRADAAVGERAAKAFITEDFLGNQFACFLCPKAKQLRCVKVNASAEGKIIAGGPVAAIPCIDAAPVDEEQMMVIVDDAHNLQAYTGLVKMGGVYISSTGLFGAWPTPRRESPESSSSTIGRRRQQPPMLSSSRAPSSIGASPFNEVSLSPVSQSSTPTDPPISGLVAEIERCVDRRLLMRLLTGVQCICRLAPLASNEFVLHCLHAVCLSLPKDKALKLCTQWYTCNNGQAINASVQSAVATELALLLHFLLDQMGLPLDSLQAFKKIERLRKLRNTSSARPKRSRRSDTGTVQDWEYLLSCDLLLTQKAEWDSMGLQWPSSSSDAGSAKNCAALDQHA</sequence>
<dbReference type="GO" id="GO:0031145">
    <property type="term" value="P:anaphase-promoting complex-dependent catabolic process"/>
    <property type="evidence" value="ECO:0007669"/>
    <property type="project" value="TreeGrafter"/>
</dbReference>
<dbReference type="GO" id="GO:0070979">
    <property type="term" value="P:protein K11-linked ubiquitination"/>
    <property type="evidence" value="ECO:0007669"/>
    <property type="project" value="TreeGrafter"/>
</dbReference>
<dbReference type="PANTHER" id="PTHR12827">
    <property type="entry name" value="MEIOTIC CHECKPOINT REGULATOR TSG24 FAMILY MEMBER"/>
    <property type="match status" value="1"/>
</dbReference>
<accession>A0A914WVH8</accession>
<evidence type="ECO:0000256" key="2">
    <source>
        <dbReference type="ARBA" id="ARBA00022776"/>
    </source>
</evidence>
<dbReference type="InterPro" id="IPR024990">
    <property type="entry name" value="Apc1"/>
</dbReference>
<evidence type="ECO:0000256" key="1">
    <source>
        <dbReference type="ARBA" id="ARBA00022618"/>
    </source>
</evidence>
<feature type="compositionally biased region" description="Low complexity" evidence="4">
    <location>
        <begin position="280"/>
        <end position="292"/>
    </location>
</feature>
<reference evidence="6" key="1">
    <citation type="submission" date="2022-11" db="UniProtKB">
        <authorList>
            <consortium name="WormBaseParasite"/>
        </authorList>
    </citation>
    <scope>IDENTIFICATION</scope>
</reference>
<keyword evidence="3" id="KW-0131">Cell cycle</keyword>
<organism evidence="5 6">
    <name type="scientific">Plectus sambesii</name>
    <dbReference type="NCBI Taxonomy" id="2011161"/>
    <lineage>
        <taxon>Eukaryota</taxon>
        <taxon>Metazoa</taxon>
        <taxon>Ecdysozoa</taxon>
        <taxon>Nematoda</taxon>
        <taxon>Chromadorea</taxon>
        <taxon>Plectida</taxon>
        <taxon>Plectina</taxon>
        <taxon>Plectoidea</taxon>
        <taxon>Plectidae</taxon>
        <taxon>Plectus</taxon>
    </lineage>
</organism>
<feature type="region of interest" description="Disordered" evidence="4">
    <location>
        <begin position="255"/>
        <end position="310"/>
    </location>
</feature>
<feature type="compositionally biased region" description="Polar residues" evidence="4">
    <location>
        <begin position="294"/>
        <end position="307"/>
    </location>
</feature>
<dbReference type="WBParaSite" id="PSAMB.scaffold5420size11737.g26596.t1">
    <property type="protein sequence ID" value="PSAMB.scaffold5420size11737.g26596.t1"/>
    <property type="gene ID" value="PSAMB.scaffold5420size11737.g26596"/>
</dbReference>
<proteinExistence type="predicted"/>
<evidence type="ECO:0000313" key="6">
    <source>
        <dbReference type="WBParaSite" id="PSAMB.scaffold5420size11737.g26596.t1"/>
    </source>
</evidence>
<dbReference type="PANTHER" id="PTHR12827:SF3">
    <property type="entry name" value="ANAPHASE-PROMOTING COMPLEX SUBUNIT 1"/>
    <property type="match status" value="1"/>
</dbReference>
<evidence type="ECO:0000313" key="5">
    <source>
        <dbReference type="Proteomes" id="UP000887566"/>
    </source>
</evidence>
<dbReference type="GO" id="GO:0005680">
    <property type="term" value="C:anaphase-promoting complex"/>
    <property type="evidence" value="ECO:0007669"/>
    <property type="project" value="InterPro"/>
</dbReference>